<sequence length="293" mass="33322">MANLKEVRNRISSVGSTMQITSAMKMVSASKLRRAQNSVIALRPYSSLLSKVISNIMEDETELMESPYGRNKKTDKVLLLVLTSNKGLCGGFNANVIKETKKVLERISQEDKYIKVDIISCGKKSSEFFSKQKGIDVIKTIDSIWDDLTFERVTLITEEIMRMFLNKEYDRVEVVYNKFKNASTQVISQETFLPLKSLNEDKEKQISKFYIFEPSREEIIHNIIPQALKIQLFRCFLDSFAAEHGARMTAMHKATDNAQNLLKELKLSYNKARQAAITNEIIEISSAAEALNG</sequence>
<comment type="caution">
    <text evidence="9">The sequence shown here is derived from an EMBL/GenBank/DDBJ whole genome shotgun (WGS) entry which is preliminary data.</text>
</comment>
<evidence type="ECO:0000256" key="8">
    <source>
        <dbReference type="ARBA" id="ARBA00023310"/>
    </source>
</evidence>
<dbReference type="AlphaFoldDB" id="A0A644UDA6"/>
<comment type="subcellular location">
    <subcellularLocation>
        <location evidence="1">Membrane</location>
        <topology evidence="1">Peripheral membrane protein</topology>
    </subcellularLocation>
</comment>
<name>A0A644UDA6_9ZZZZ</name>
<evidence type="ECO:0000313" key="9">
    <source>
        <dbReference type="EMBL" id="MPL76840.1"/>
    </source>
</evidence>
<keyword evidence="8" id="KW-0066">ATP synthesis</keyword>
<evidence type="ECO:0000256" key="7">
    <source>
        <dbReference type="ARBA" id="ARBA00023196"/>
    </source>
</evidence>
<evidence type="ECO:0000256" key="3">
    <source>
        <dbReference type="ARBA" id="ARBA00022448"/>
    </source>
</evidence>
<keyword evidence="6" id="KW-0472">Membrane</keyword>
<reference evidence="9" key="1">
    <citation type="submission" date="2019-08" db="EMBL/GenBank/DDBJ databases">
        <authorList>
            <person name="Kucharzyk K."/>
            <person name="Murdoch R.W."/>
            <person name="Higgins S."/>
            <person name="Loffler F."/>
        </authorList>
    </citation>
    <scope>NUCLEOTIDE SEQUENCE</scope>
</reference>
<dbReference type="Pfam" id="PF00231">
    <property type="entry name" value="ATP-synt"/>
    <property type="match status" value="1"/>
</dbReference>
<dbReference type="Gene3D" id="3.40.1380.10">
    <property type="match status" value="1"/>
</dbReference>
<evidence type="ECO:0000256" key="4">
    <source>
        <dbReference type="ARBA" id="ARBA00022781"/>
    </source>
</evidence>
<evidence type="ECO:0000256" key="2">
    <source>
        <dbReference type="ARBA" id="ARBA00007681"/>
    </source>
</evidence>
<dbReference type="GO" id="GO:0045259">
    <property type="term" value="C:proton-transporting ATP synthase complex"/>
    <property type="evidence" value="ECO:0007669"/>
    <property type="project" value="UniProtKB-KW"/>
</dbReference>
<keyword evidence="7" id="KW-0139">CF(1)</keyword>
<keyword evidence="4" id="KW-0375">Hydrogen ion transport</keyword>
<accession>A0A644UDA6</accession>
<gene>
    <name evidence="9" type="primary">atpG_10</name>
    <name evidence="9" type="ORF">SDC9_22691</name>
</gene>
<dbReference type="SUPFAM" id="SSF52943">
    <property type="entry name" value="ATP synthase (F1-ATPase), gamma subunit"/>
    <property type="match status" value="1"/>
</dbReference>
<dbReference type="HAMAP" id="MF_00815">
    <property type="entry name" value="ATP_synth_gamma_bact"/>
    <property type="match status" value="1"/>
</dbReference>
<proteinExistence type="inferred from homology"/>
<keyword evidence="3" id="KW-0813">Transport</keyword>
<evidence type="ECO:0000256" key="1">
    <source>
        <dbReference type="ARBA" id="ARBA00004170"/>
    </source>
</evidence>
<evidence type="ECO:0000256" key="5">
    <source>
        <dbReference type="ARBA" id="ARBA00023065"/>
    </source>
</evidence>
<dbReference type="InterPro" id="IPR000131">
    <property type="entry name" value="ATP_synth_F1_gsu"/>
</dbReference>
<dbReference type="CDD" id="cd12151">
    <property type="entry name" value="F1-ATPase_gamma"/>
    <property type="match status" value="1"/>
</dbReference>
<dbReference type="NCBIfam" id="TIGR01146">
    <property type="entry name" value="ATPsyn_F1gamma"/>
    <property type="match status" value="1"/>
</dbReference>
<dbReference type="InterPro" id="IPR035968">
    <property type="entry name" value="ATP_synth_F1_ATPase_gsu"/>
</dbReference>
<dbReference type="PRINTS" id="PR00126">
    <property type="entry name" value="ATPASEGAMMA"/>
</dbReference>
<dbReference type="EMBL" id="VSSQ01000101">
    <property type="protein sequence ID" value="MPL76840.1"/>
    <property type="molecule type" value="Genomic_DNA"/>
</dbReference>
<organism evidence="9">
    <name type="scientific">bioreactor metagenome</name>
    <dbReference type="NCBI Taxonomy" id="1076179"/>
    <lineage>
        <taxon>unclassified sequences</taxon>
        <taxon>metagenomes</taxon>
        <taxon>ecological metagenomes</taxon>
    </lineage>
</organism>
<dbReference type="PANTHER" id="PTHR11693:SF22">
    <property type="entry name" value="ATP SYNTHASE SUBUNIT GAMMA, MITOCHONDRIAL"/>
    <property type="match status" value="1"/>
</dbReference>
<protein>
    <submittedName>
        <fullName evidence="9">ATP synthase gamma chain</fullName>
    </submittedName>
</protein>
<keyword evidence="5" id="KW-0406">Ion transport</keyword>
<dbReference type="PANTHER" id="PTHR11693">
    <property type="entry name" value="ATP SYNTHASE GAMMA CHAIN"/>
    <property type="match status" value="1"/>
</dbReference>
<dbReference type="Gene3D" id="1.10.287.80">
    <property type="entry name" value="ATP synthase, gamma subunit, helix hairpin domain"/>
    <property type="match status" value="1"/>
</dbReference>
<dbReference type="GO" id="GO:0046933">
    <property type="term" value="F:proton-transporting ATP synthase activity, rotational mechanism"/>
    <property type="evidence" value="ECO:0007669"/>
    <property type="project" value="InterPro"/>
</dbReference>
<evidence type="ECO:0000256" key="6">
    <source>
        <dbReference type="ARBA" id="ARBA00023136"/>
    </source>
</evidence>
<comment type="similarity">
    <text evidence="2">Belongs to the ATPase gamma chain family.</text>
</comment>